<dbReference type="Proteomes" id="UP000594681">
    <property type="component" value="Chromosome"/>
</dbReference>
<evidence type="ECO:0000313" key="1">
    <source>
        <dbReference type="EMBL" id="QPK79107.1"/>
    </source>
</evidence>
<dbReference type="KEGG" id="cliz:G7Y31_11560"/>
<gene>
    <name evidence="1" type="ORF">G7Y31_11560</name>
</gene>
<dbReference type="Gene3D" id="3.40.630.30">
    <property type="match status" value="1"/>
</dbReference>
<accession>A0A7T0PBX1</accession>
<dbReference type="SUPFAM" id="SSF55729">
    <property type="entry name" value="Acyl-CoA N-acyltransferases (Nat)"/>
    <property type="match status" value="1"/>
</dbReference>
<dbReference type="InterPro" id="IPR016181">
    <property type="entry name" value="Acyl_CoA_acyltransferase"/>
</dbReference>
<evidence type="ECO:0000313" key="2">
    <source>
        <dbReference type="Proteomes" id="UP000594681"/>
    </source>
</evidence>
<sequence length="106" mass="11975">MSIVYVSATELRHTYPFGTHDATVDFADGKDLQARVRAVFAEDPKCRRVVVQVAQDNLEDIAACERAGLRFVVNVETRSRKEIALMVAEPDWVLQQPTEVEDLELN</sequence>
<organism evidence="1 2">
    <name type="scientific">Corynebacterium lizhenjunii</name>
    <dbReference type="NCBI Taxonomy" id="2709394"/>
    <lineage>
        <taxon>Bacteria</taxon>
        <taxon>Bacillati</taxon>
        <taxon>Actinomycetota</taxon>
        <taxon>Actinomycetes</taxon>
        <taxon>Mycobacteriales</taxon>
        <taxon>Corynebacteriaceae</taxon>
        <taxon>Corynebacterium</taxon>
    </lineage>
</organism>
<name>A0A7T0PBX1_9CORY</name>
<proteinExistence type="predicted"/>
<dbReference type="EMBL" id="CP064954">
    <property type="protein sequence ID" value="QPK79107.1"/>
    <property type="molecule type" value="Genomic_DNA"/>
</dbReference>
<keyword evidence="2" id="KW-1185">Reference proteome</keyword>
<reference evidence="1 2" key="1">
    <citation type="submission" date="2020-11" db="EMBL/GenBank/DDBJ databases">
        <title>Corynebacterium sp. ZJ-599.</title>
        <authorList>
            <person name="Zhou J."/>
        </authorList>
    </citation>
    <scope>NUCLEOTIDE SEQUENCE [LARGE SCALE GENOMIC DNA]</scope>
    <source>
        <strain evidence="1 2">ZJ-599</strain>
    </source>
</reference>
<dbReference type="RefSeq" id="WP_165009956.1">
    <property type="nucleotide sequence ID" value="NZ_CP064954.1"/>
</dbReference>
<protein>
    <submittedName>
        <fullName evidence="1">Uncharacterized protein</fullName>
    </submittedName>
</protein>
<dbReference type="AlphaFoldDB" id="A0A7T0PBX1"/>